<evidence type="ECO:0000256" key="11">
    <source>
        <dbReference type="ARBA" id="ARBA00023136"/>
    </source>
</evidence>
<gene>
    <name evidence="14" type="primary">phoR</name>
    <name evidence="14" type="ORF">KIN_40140</name>
</gene>
<name>A0A6N6JM43_9RHOB</name>
<dbReference type="OrthoDB" id="9813151at2"/>
<dbReference type="EMBL" id="BLJE01000006">
    <property type="protein sequence ID" value="GFE66940.1"/>
    <property type="molecule type" value="Genomic_DNA"/>
</dbReference>
<dbReference type="GO" id="GO:0005524">
    <property type="term" value="F:ATP binding"/>
    <property type="evidence" value="ECO:0007669"/>
    <property type="project" value="UniProtKB-KW"/>
</dbReference>
<evidence type="ECO:0000256" key="8">
    <source>
        <dbReference type="ARBA" id="ARBA00022777"/>
    </source>
</evidence>
<dbReference type="Proteomes" id="UP000436822">
    <property type="component" value="Unassembled WGS sequence"/>
</dbReference>
<dbReference type="InterPro" id="IPR036097">
    <property type="entry name" value="HisK_dim/P_sf"/>
</dbReference>
<evidence type="ECO:0000256" key="6">
    <source>
        <dbReference type="ARBA" id="ARBA00022679"/>
    </source>
</evidence>
<comment type="catalytic activity">
    <reaction evidence="1">
        <text>ATP + protein L-histidine = ADP + protein N-phospho-L-histidine.</text>
        <dbReference type="EC" id="2.7.13.3"/>
    </reaction>
</comment>
<keyword evidence="15" id="KW-1185">Reference proteome</keyword>
<dbReference type="GO" id="GO:0000155">
    <property type="term" value="F:phosphorelay sensor kinase activity"/>
    <property type="evidence" value="ECO:0007669"/>
    <property type="project" value="InterPro"/>
</dbReference>
<evidence type="ECO:0000259" key="12">
    <source>
        <dbReference type="PROSITE" id="PS50109"/>
    </source>
</evidence>
<evidence type="ECO:0000259" key="13">
    <source>
        <dbReference type="PROSITE" id="PS50112"/>
    </source>
</evidence>
<evidence type="ECO:0000256" key="9">
    <source>
        <dbReference type="ARBA" id="ARBA00022840"/>
    </source>
</evidence>
<dbReference type="InterPro" id="IPR003661">
    <property type="entry name" value="HisK_dim/P_dom"/>
</dbReference>
<dbReference type="InterPro" id="IPR003594">
    <property type="entry name" value="HATPase_dom"/>
</dbReference>
<dbReference type="Pfam" id="PF13188">
    <property type="entry name" value="PAS_8"/>
    <property type="match status" value="1"/>
</dbReference>
<dbReference type="PROSITE" id="PS50109">
    <property type="entry name" value="HIS_KIN"/>
    <property type="match status" value="1"/>
</dbReference>
<dbReference type="InterPro" id="IPR005467">
    <property type="entry name" value="His_kinase_dom"/>
</dbReference>
<evidence type="ECO:0000256" key="3">
    <source>
        <dbReference type="ARBA" id="ARBA00012438"/>
    </source>
</evidence>
<protein>
    <recommendedName>
        <fullName evidence="3">histidine kinase</fullName>
        <ecNumber evidence="3">2.7.13.3</ecNumber>
    </recommendedName>
</protein>
<proteinExistence type="predicted"/>
<dbReference type="Gene3D" id="1.10.287.130">
    <property type="match status" value="1"/>
</dbReference>
<dbReference type="SMART" id="SM00387">
    <property type="entry name" value="HATPase_c"/>
    <property type="match status" value="1"/>
</dbReference>
<dbReference type="InterPro" id="IPR004358">
    <property type="entry name" value="Sig_transdc_His_kin-like_C"/>
</dbReference>
<evidence type="ECO:0000256" key="4">
    <source>
        <dbReference type="ARBA" id="ARBA00022475"/>
    </source>
</evidence>
<dbReference type="PANTHER" id="PTHR45453:SF1">
    <property type="entry name" value="PHOSPHATE REGULON SENSOR PROTEIN PHOR"/>
    <property type="match status" value="1"/>
</dbReference>
<dbReference type="SUPFAM" id="SSF55785">
    <property type="entry name" value="PYP-like sensor domain (PAS domain)"/>
    <property type="match status" value="1"/>
</dbReference>
<dbReference type="InterPro" id="IPR036890">
    <property type="entry name" value="HATPase_C_sf"/>
</dbReference>
<evidence type="ECO:0000256" key="10">
    <source>
        <dbReference type="ARBA" id="ARBA00023012"/>
    </source>
</evidence>
<dbReference type="Pfam" id="PF00512">
    <property type="entry name" value="HisKA"/>
    <property type="match status" value="1"/>
</dbReference>
<keyword evidence="9" id="KW-0067">ATP-binding</keyword>
<dbReference type="CDD" id="cd00082">
    <property type="entry name" value="HisKA"/>
    <property type="match status" value="1"/>
</dbReference>
<dbReference type="GO" id="GO:0005886">
    <property type="term" value="C:plasma membrane"/>
    <property type="evidence" value="ECO:0007669"/>
    <property type="project" value="UniProtKB-SubCell"/>
</dbReference>
<dbReference type="InterPro" id="IPR035965">
    <property type="entry name" value="PAS-like_dom_sf"/>
</dbReference>
<evidence type="ECO:0000256" key="2">
    <source>
        <dbReference type="ARBA" id="ARBA00004236"/>
    </source>
</evidence>
<dbReference type="EC" id="2.7.13.3" evidence="3"/>
<feature type="domain" description="Histidine kinase" evidence="12">
    <location>
        <begin position="125"/>
        <end position="349"/>
    </location>
</feature>
<feature type="domain" description="PAS" evidence="13">
    <location>
        <begin position="3"/>
        <end position="39"/>
    </location>
</feature>
<keyword evidence="5" id="KW-0597">Phosphoprotein</keyword>
<dbReference type="InterPro" id="IPR050351">
    <property type="entry name" value="BphY/WalK/GraS-like"/>
</dbReference>
<dbReference type="InterPro" id="IPR000014">
    <property type="entry name" value="PAS"/>
</dbReference>
<keyword evidence="10" id="KW-0902">Two-component regulatory system</keyword>
<dbReference type="Pfam" id="PF02518">
    <property type="entry name" value="HATPase_c"/>
    <property type="match status" value="1"/>
</dbReference>
<keyword evidence="4" id="KW-1003">Cell membrane</keyword>
<evidence type="ECO:0000256" key="7">
    <source>
        <dbReference type="ARBA" id="ARBA00022741"/>
    </source>
</evidence>
<dbReference type="GO" id="GO:0016036">
    <property type="term" value="P:cellular response to phosphate starvation"/>
    <property type="evidence" value="ECO:0007669"/>
    <property type="project" value="TreeGrafter"/>
</dbReference>
<keyword evidence="6" id="KW-0808">Transferase</keyword>
<dbReference type="Gene3D" id="3.30.450.20">
    <property type="entry name" value="PAS domain"/>
    <property type="match status" value="1"/>
</dbReference>
<evidence type="ECO:0000313" key="14">
    <source>
        <dbReference type="EMBL" id="GFE66940.1"/>
    </source>
</evidence>
<keyword evidence="8 14" id="KW-0418">Kinase</keyword>
<comment type="caution">
    <text evidence="14">The sequence shown here is derived from an EMBL/GenBank/DDBJ whole genome shotgun (WGS) entry which is preliminary data.</text>
</comment>
<dbReference type="SUPFAM" id="SSF55874">
    <property type="entry name" value="ATPase domain of HSP90 chaperone/DNA topoisomerase II/histidine kinase"/>
    <property type="match status" value="1"/>
</dbReference>
<dbReference type="AlphaFoldDB" id="A0A6N6JM43"/>
<dbReference type="FunFam" id="3.30.565.10:FF:000006">
    <property type="entry name" value="Sensor histidine kinase WalK"/>
    <property type="match status" value="1"/>
</dbReference>
<evidence type="ECO:0000313" key="15">
    <source>
        <dbReference type="Proteomes" id="UP000436822"/>
    </source>
</evidence>
<reference evidence="14 15" key="1">
    <citation type="submission" date="2019-12" db="EMBL/GenBank/DDBJ databases">
        <title>Litoreibacter badius sp. nov., a novel bacteriochlorophyll a-containing bacterium in the genus Litoreibacter.</title>
        <authorList>
            <person name="Kanamuro M."/>
            <person name="Takabe Y."/>
            <person name="Mori K."/>
            <person name="Takaichi S."/>
            <person name="Hanada S."/>
        </authorList>
    </citation>
    <scope>NUCLEOTIDE SEQUENCE [LARGE SCALE GENOMIC DNA]</scope>
    <source>
        <strain evidence="14 15">K6</strain>
    </source>
</reference>
<dbReference type="PROSITE" id="PS50112">
    <property type="entry name" value="PAS"/>
    <property type="match status" value="1"/>
</dbReference>
<keyword evidence="11" id="KW-0472">Membrane</keyword>
<dbReference type="SUPFAM" id="SSF47384">
    <property type="entry name" value="Homodimeric domain of signal transducing histidine kinase"/>
    <property type="match status" value="1"/>
</dbReference>
<evidence type="ECO:0000256" key="1">
    <source>
        <dbReference type="ARBA" id="ARBA00000085"/>
    </source>
</evidence>
<organism evidence="14 15">
    <name type="scientific">Litoreibacter roseus</name>
    <dbReference type="NCBI Taxonomy" id="2601869"/>
    <lineage>
        <taxon>Bacteria</taxon>
        <taxon>Pseudomonadati</taxon>
        <taxon>Pseudomonadota</taxon>
        <taxon>Alphaproteobacteria</taxon>
        <taxon>Rhodobacterales</taxon>
        <taxon>Roseobacteraceae</taxon>
        <taxon>Litoreibacter</taxon>
    </lineage>
</organism>
<dbReference type="FunFam" id="1.10.287.130:FF:000008">
    <property type="entry name" value="Two-component sensor histidine kinase"/>
    <property type="match status" value="1"/>
</dbReference>
<dbReference type="SMART" id="SM00388">
    <property type="entry name" value="HisKA"/>
    <property type="match status" value="1"/>
</dbReference>
<evidence type="ECO:0000256" key="5">
    <source>
        <dbReference type="ARBA" id="ARBA00022553"/>
    </source>
</evidence>
<comment type="subcellular location">
    <subcellularLocation>
        <location evidence="2">Cell membrane</location>
    </subcellularLocation>
</comment>
<dbReference type="RefSeq" id="WP_159810425.1">
    <property type="nucleotide sequence ID" value="NZ_BLJE01000006.1"/>
</dbReference>
<dbReference type="GO" id="GO:0004721">
    <property type="term" value="F:phosphoprotein phosphatase activity"/>
    <property type="evidence" value="ECO:0007669"/>
    <property type="project" value="TreeGrafter"/>
</dbReference>
<dbReference type="PANTHER" id="PTHR45453">
    <property type="entry name" value="PHOSPHATE REGULON SENSOR PROTEIN PHOR"/>
    <property type="match status" value="1"/>
</dbReference>
<dbReference type="PRINTS" id="PR00344">
    <property type="entry name" value="BCTRLSENSOR"/>
</dbReference>
<sequence length="349" mass="38283">MPSSPDLKTVLSGLPLPVLIIDEAYRISHANPAAIEMFGGNALGLNAVTLLRQAPVLAAIDGAIRDNREAEARFLYAGLSGEVAYRFRARPIEDGSGQKCGAVLSFEDHSRVEESENIRRDFVANISHELRTPLTGLTGFIETLRTTARDDPAARDRFLEIMEAEARRMGRLVSDLMSLSRVEADERVRPRDLVDVCAVLRSVVATLEGKLAEADVSVETAGIDKSHQVLGDRDQLIQLFLNLIENAIKYGSAGRVIHLSVVAVARDHTLRCPAVRIDVRDEGPGIDPLHLPRLTERFYRIDDHRSREMGGTGLGLAIVKHIVNRHRGRLKINSKQGVGTTFSVIIPAG</sequence>
<accession>A0A6N6JM43</accession>
<keyword evidence="7" id="KW-0547">Nucleotide-binding</keyword>
<dbReference type="Gene3D" id="3.30.565.10">
    <property type="entry name" value="Histidine kinase-like ATPase, C-terminal domain"/>
    <property type="match status" value="1"/>
</dbReference>